<evidence type="ECO:0000313" key="2">
    <source>
        <dbReference type="EMBL" id="SFD54660.1"/>
    </source>
</evidence>
<dbReference type="Pfam" id="PF12680">
    <property type="entry name" value="SnoaL_2"/>
    <property type="match status" value="1"/>
</dbReference>
<keyword evidence="3" id="KW-1185">Reference proteome</keyword>
<dbReference type="AlphaFoldDB" id="A0A1I1TGI7"/>
<dbReference type="EMBL" id="FOMS01000001">
    <property type="protein sequence ID" value="SFD54660.1"/>
    <property type="molecule type" value="Genomic_DNA"/>
</dbReference>
<dbReference type="OrthoDB" id="2769928at2"/>
<dbReference type="PANTHER" id="PTHR38436:SF1">
    <property type="entry name" value="ESTER CYCLASE"/>
    <property type="match status" value="1"/>
</dbReference>
<evidence type="ECO:0000313" key="3">
    <source>
        <dbReference type="Proteomes" id="UP000325289"/>
    </source>
</evidence>
<dbReference type="InterPro" id="IPR037401">
    <property type="entry name" value="SnoaL-like"/>
</dbReference>
<proteinExistence type="predicted"/>
<evidence type="ECO:0000259" key="1">
    <source>
        <dbReference type="Pfam" id="PF12680"/>
    </source>
</evidence>
<reference evidence="2 3" key="1">
    <citation type="submission" date="2016-10" db="EMBL/GenBank/DDBJ databases">
        <authorList>
            <person name="Varghese N."/>
            <person name="Submissions S."/>
        </authorList>
    </citation>
    <scope>NUCLEOTIDE SEQUENCE [LARGE SCALE GENOMIC DNA]</scope>
    <source>
        <strain evidence="3">YIM D21,KCTC 23444,ACCC 10710</strain>
    </source>
</reference>
<dbReference type="RefSeq" id="WP_149754302.1">
    <property type="nucleotide sequence ID" value="NZ_FOMS01000001.1"/>
</dbReference>
<gene>
    <name evidence="2" type="ORF">SAMN04515678_101520</name>
</gene>
<dbReference type="GO" id="GO:0030638">
    <property type="term" value="P:polyketide metabolic process"/>
    <property type="evidence" value="ECO:0007669"/>
    <property type="project" value="InterPro"/>
</dbReference>
<dbReference type="Proteomes" id="UP000325289">
    <property type="component" value="Unassembled WGS sequence"/>
</dbReference>
<organism evidence="2 3">
    <name type="scientific">Roseivivax sediminis</name>
    <dbReference type="NCBI Taxonomy" id="936889"/>
    <lineage>
        <taxon>Bacteria</taxon>
        <taxon>Pseudomonadati</taxon>
        <taxon>Pseudomonadota</taxon>
        <taxon>Alphaproteobacteria</taxon>
        <taxon>Rhodobacterales</taxon>
        <taxon>Roseobacteraceae</taxon>
        <taxon>Roseivivax</taxon>
    </lineage>
</organism>
<dbReference type="Pfam" id="PF07366">
    <property type="entry name" value="SnoaL"/>
    <property type="match status" value="1"/>
</dbReference>
<sequence length="319" mass="33999">MKDNWTEAAAEGVAAHAAEAIWRQADFAAPVDAHLAKNVVLRAPEAVVQGRMAVATDALALLAALPDQTWYPEDAILDRPEGGAIVTALRRVVEARHDGAGLFGAPTGRRVRVRVMTETAERDGRISDIWRVTDRAALLSALGQTPEGWAHAALKARDPEAQPLTPALDLPAAHAGRGAASGWGAVWADLVERAMEGAFGLFEAQYAPGAELSYPGGQSTHGPAAARGFWMGLRAAFPDGQFEVHHAMGAEAPLLPPRAALRWSLTGRHDGWGPFGAPTGAEVHVMGLSQAEFGPEGLRREWTLYDPGAVWMQIMLRKG</sequence>
<feature type="domain" description="SnoaL-like" evidence="1">
    <location>
        <begin position="195"/>
        <end position="293"/>
    </location>
</feature>
<dbReference type="Gene3D" id="3.10.450.50">
    <property type="match status" value="2"/>
</dbReference>
<dbReference type="InterPro" id="IPR009959">
    <property type="entry name" value="Cyclase_SnoaL-like"/>
</dbReference>
<dbReference type="InterPro" id="IPR032710">
    <property type="entry name" value="NTF2-like_dom_sf"/>
</dbReference>
<name>A0A1I1TGI7_9RHOB</name>
<protein>
    <submittedName>
        <fullName evidence="2">SnoaL-like domain-containing protein</fullName>
    </submittedName>
</protein>
<dbReference type="PANTHER" id="PTHR38436">
    <property type="entry name" value="POLYKETIDE CYCLASE SNOAL-LIKE DOMAIN"/>
    <property type="match status" value="1"/>
</dbReference>
<accession>A0A1I1TGI7</accession>
<dbReference type="SUPFAM" id="SSF54427">
    <property type="entry name" value="NTF2-like"/>
    <property type="match status" value="2"/>
</dbReference>